<dbReference type="Proteomes" id="UP000054321">
    <property type="component" value="Unassembled WGS sequence"/>
</dbReference>
<reference evidence="1 2" key="1">
    <citation type="submission" date="2014-04" db="EMBL/GenBank/DDBJ databases">
        <authorList>
            <consortium name="DOE Joint Genome Institute"/>
            <person name="Kuo A."/>
            <person name="Martino E."/>
            <person name="Perotto S."/>
            <person name="Kohler A."/>
            <person name="Nagy L.G."/>
            <person name="Floudas D."/>
            <person name="Copeland A."/>
            <person name="Barry K.W."/>
            <person name="Cichocki N."/>
            <person name="Veneault-Fourrey C."/>
            <person name="LaButti K."/>
            <person name="Lindquist E.A."/>
            <person name="Lipzen A."/>
            <person name="Lundell T."/>
            <person name="Morin E."/>
            <person name="Murat C."/>
            <person name="Sun H."/>
            <person name="Tunlid A."/>
            <person name="Henrissat B."/>
            <person name="Grigoriev I.V."/>
            <person name="Hibbett D.S."/>
            <person name="Martin F."/>
            <person name="Nordberg H.P."/>
            <person name="Cantor M.N."/>
            <person name="Hua S.X."/>
        </authorList>
    </citation>
    <scope>NUCLEOTIDE SEQUENCE [LARGE SCALE GENOMIC DNA]</scope>
    <source>
        <strain evidence="1 2">Zn</strain>
    </source>
</reference>
<dbReference type="HOGENOM" id="CLU_2237340_0_0_1"/>
<evidence type="ECO:0000313" key="1">
    <source>
        <dbReference type="EMBL" id="KIM97320.1"/>
    </source>
</evidence>
<dbReference type="EMBL" id="KN832882">
    <property type="protein sequence ID" value="KIM97320.1"/>
    <property type="molecule type" value="Genomic_DNA"/>
</dbReference>
<protein>
    <submittedName>
        <fullName evidence="1">Uncharacterized protein</fullName>
    </submittedName>
</protein>
<keyword evidence="2" id="KW-1185">Reference proteome</keyword>
<name>A0A0C3GMH8_OIDMZ</name>
<proteinExistence type="predicted"/>
<evidence type="ECO:0000313" key="2">
    <source>
        <dbReference type="Proteomes" id="UP000054321"/>
    </source>
</evidence>
<dbReference type="InParanoid" id="A0A0C3GMH8"/>
<reference evidence="2" key="2">
    <citation type="submission" date="2015-01" db="EMBL/GenBank/DDBJ databases">
        <title>Evolutionary Origins and Diversification of the Mycorrhizal Mutualists.</title>
        <authorList>
            <consortium name="DOE Joint Genome Institute"/>
            <consortium name="Mycorrhizal Genomics Consortium"/>
            <person name="Kohler A."/>
            <person name="Kuo A."/>
            <person name="Nagy L.G."/>
            <person name="Floudas D."/>
            <person name="Copeland A."/>
            <person name="Barry K.W."/>
            <person name="Cichocki N."/>
            <person name="Veneault-Fourrey C."/>
            <person name="LaButti K."/>
            <person name="Lindquist E.A."/>
            <person name="Lipzen A."/>
            <person name="Lundell T."/>
            <person name="Morin E."/>
            <person name="Murat C."/>
            <person name="Riley R."/>
            <person name="Ohm R."/>
            <person name="Sun H."/>
            <person name="Tunlid A."/>
            <person name="Henrissat B."/>
            <person name="Grigoriev I.V."/>
            <person name="Hibbett D.S."/>
            <person name="Martin F."/>
        </authorList>
    </citation>
    <scope>NUCLEOTIDE SEQUENCE [LARGE SCALE GENOMIC DNA]</scope>
    <source>
        <strain evidence="2">Zn</strain>
    </source>
</reference>
<gene>
    <name evidence="1" type="ORF">OIDMADRAFT_20530</name>
</gene>
<organism evidence="1 2">
    <name type="scientific">Oidiodendron maius (strain Zn)</name>
    <dbReference type="NCBI Taxonomy" id="913774"/>
    <lineage>
        <taxon>Eukaryota</taxon>
        <taxon>Fungi</taxon>
        <taxon>Dikarya</taxon>
        <taxon>Ascomycota</taxon>
        <taxon>Pezizomycotina</taxon>
        <taxon>Leotiomycetes</taxon>
        <taxon>Leotiomycetes incertae sedis</taxon>
        <taxon>Myxotrichaceae</taxon>
        <taxon>Oidiodendron</taxon>
    </lineage>
</organism>
<dbReference type="AlphaFoldDB" id="A0A0C3GMH8"/>
<accession>A0A0C3GMH8</accession>
<sequence length="105" mass="12082">MNISFNLRPFATFTPPLRDNKLKSFMSLRTSWHYMRVDDLCIVAWLLDRLKPLINISCDEGAPISLTSIKFHDIRRGGEGSFPYYLEGDILWGSQLRGCCQSLLI</sequence>